<dbReference type="InterPro" id="IPR051312">
    <property type="entry name" value="Diverse_Substr_Oxidored"/>
</dbReference>
<dbReference type="OrthoDB" id="9814706at2"/>
<dbReference type="SMART" id="SM01092">
    <property type="entry name" value="CO_deh_flav_C"/>
    <property type="match status" value="1"/>
</dbReference>
<evidence type="ECO:0000313" key="4">
    <source>
        <dbReference type="EMBL" id="QBQ36688.1"/>
    </source>
</evidence>
<dbReference type="Pfam" id="PF00941">
    <property type="entry name" value="FAD_binding_5"/>
    <property type="match status" value="1"/>
</dbReference>
<reference evidence="3" key="1">
    <citation type="journal article" date="2014" name="Int. J. Syst. Evol. Microbiol.">
        <title>Complete genome sequence of Corynebacterium casei LMG S-19264T (=DSM 44701T), isolated from a smear-ripened cheese.</title>
        <authorList>
            <consortium name="US DOE Joint Genome Institute (JGI-PGF)"/>
            <person name="Walter F."/>
            <person name="Albersmeier A."/>
            <person name="Kalinowski J."/>
            <person name="Ruckert C."/>
        </authorList>
    </citation>
    <scope>NUCLEOTIDE SEQUENCE</scope>
    <source>
        <strain evidence="3">KCTC 12344</strain>
    </source>
</reference>
<evidence type="ECO:0000256" key="1">
    <source>
        <dbReference type="ARBA" id="ARBA00022827"/>
    </source>
</evidence>
<dbReference type="InterPro" id="IPR016166">
    <property type="entry name" value="FAD-bd_PCMH"/>
</dbReference>
<dbReference type="InterPro" id="IPR016169">
    <property type="entry name" value="FAD-bd_PCMH_sub2"/>
</dbReference>
<organism evidence="3 6">
    <name type="scientific">Pseudoduganella plicata</name>
    <dbReference type="NCBI Taxonomy" id="321984"/>
    <lineage>
        <taxon>Bacteria</taxon>
        <taxon>Pseudomonadati</taxon>
        <taxon>Pseudomonadota</taxon>
        <taxon>Betaproteobacteria</taxon>
        <taxon>Burkholderiales</taxon>
        <taxon>Oxalobacteraceae</taxon>
        <taxon>Telluria group</taxon>
        <taxon>Pseudoduganella</taxon>
    </lineage>
</organism>
<keyword evidence="1" id="KW-0285">Flavoprotein</keyword>
<dbReference type="GO" id="GO:0071949">
    <property type="term" value="F:FAD binding"/>
    <property type="evidence" value="ECO:0007669"/>
    <property type="project" value="InterPro"/>
</dbReference>
<accession>A0A4V1ATS5</accession>
<dbReference type="InterPro" id="IPR002346">
    <property type="entry name" value="Mopterin_DH_FAD-bd"/>
</dbReference>
<dbReference type="Proteomes" id="UP000619512">
    <property type="component" value="Unassembled WGS sequence"/>
</dbReference>
<dbReference type="InterPro" id="IPR036318">
    <property type="entry name" value="FAD-bd_PCMH-like_sf"/>
</dbReference>
<keyword evidence="1" id="KW-0274">FAD</keyword>
<gene>
    <name evidence="4" type="ORF">E1742_11315</name>
    <name evidence="3" type="ORF">GCM10007388_02080</name>
</gene>
<dbReference type="PANTHER" id="PTHR42659">
    <property type="entry name" value="XANTHINE DEHYDROGENASE SUBUNIT C-RELATED"/>
    <property type="match status" value="1"/>
</dbReference>
<dbReference type="AlphaFoldDB" id="A0A4V1ATS5"/>
<dbReference type="Gene3D" id="3.30.465.10">
    <property type="match status" value="2"/>
</dbReference>
<dbReference type="SUPFAM" id="SSF55447">
    <property type="entry name" value="CO dehydrogenase flavoprotein C-terminal domain-like"/>
    <property type="match status" value="1"/>
</dbReference>
<dbReference type="Proteomes" id="UP000294359">
    <property type="component" value="Chromosome"/>
</dbReference>
<dbReference type="InterPro" id="IPR016167">
    <property type="entry name" value="FAD-bd_PCMH_sub1"/>
</dbReference>
<dbReference type="PANTHER" id="PTHR42659:SF1">
    <property type="entry name" value="OXIDOREDUCTASE"/>
    <property type="match status" value="1"/>
</dbReference>
<dbReference type="PROSITE" id="PS51387">
    <property type="entry name" value="FAD_PCMH"/>
    <property type="match status" value="1"/>
</dbReference>
<protein>
    <submittedName>
        <fullName evidence="3">FAD-binding molybdopterin dehydrogenase</fullName>
    </submittedName>
    <submittedName>
        <fullName evidence="4">Xanthine dehydrogenase family protein subunit M</fullName>
    </submittedName>
</protein>
<evidence type="ECO:0000313" key="3">
    <source>
        <dbReference type="EMBL" id="GGY73519.1"/>
    </source>
</evidence>
<dbReference type="EMBL" id="BMWW01000001">
    <property type="protein sequence ID" value="GGY73519.1"/>
    <property type="molecule type" value="Genomic_DNA"/>
</dbReference>
<keyword evidence="5" id="KW-1185">Reference proteome</keyword>
<dbReference type="RefSeq" id="WP_134384968.1">
    <property type="nucleotide sequence ID" value="NZ_BMWW01000001.1"/>
</dbReference>
<feature type="domain" description="FAD-binding PCMH-type" evidence="2">
    <location>
        <begin position="21"/>
        <end position="255"/>
    </location>
</feature>
<reference evidence="4 5" key="2">
    <citation type="submission" date="2019-03" db="EMBL/GenBank/DDBJ databases">
        <title>Draft Genome Sequences of Six Type Strains of the Genus Massilia.</title>
        <authorList>
            <person name="Miess H."/>
            <person name="Frediansyhah A."/>
            <person name="Gross H."/>
        </authorList>
    </citation>
    <scope>NUCLEOTIDE SEQUENCE [LARGE SCALE GENOMIC DNA]</scope>
    <source>
        <strain evidence="4 5">DSM 17505</strain>
    </source>
</reference>
<dbReference type="SUPFAM" id="SSF56176">
    <property type="entry name" value="FAD-binding/transporter-associated domain-like"/>
    <property type="match status" value="1"/>
</dbReference>
<sequence>MNPFAYSRPADIDAALTQIAANGTGDAALASSAGPAPGPDLAPAVNPATPLAANQYEVRFVAGGTNLLDLMKEGVMVAPKLLDINRLPYDAIEETPDGGLLLGALARNADTAYHPLVKERYPLLADAILAGASPQLRNMASNGGNLLQRTRCYYFYDVATPCNKRTPGAGCSAIGGVTRQHAILGTSEHCIATHPSDMCVALAALEAVVHVQSARGKRQIPFAEFHRLPGDRPDIDTTLAADELITHIALPPAPQFAGHSAYLKLRERLSYAFALASVAAALDIADDGTIRAARIAIGGVAHKPWRIPQVEEMLEGQRPSDEVFGRVAEALLAGAVGRGSNDFKIPLARNAIVRALHVAARGTVTNWNVSIETNEGDLQ</sequence>
<dbReference type="InterPro" id="IPR005107">
    <property type="entry name" value="CO_DH_flav_C"/>
</dbReference>
<proteinExistence type="predicted"/>
<dbReference type="GO" id="GO:0016491">
    <property type="term" value="F:oxidoreductase activity"/>
    <property type="evidence" value="ECO:0007669"/>
    <property type="project" value="InterPro"/>
</dbReference>
<dbReference type="Gene3D" id="3.30.43.10">
    <property type="entry name" value="Uridine Diphospho-n-acetylenolpyruvylglucosamine Reductase, domain 2"/>
    <property type="match status" value="1"/>
</dbReference>
<evidence type="ECO:0000313" key="6">
    <source>
        <dbReference type="Proteomes" id="UP000619512"/>
    </source>
</evidence>
<dbReference type="InterPro" id="IPR036683">
    <property type="entry name" value="CO_DH_flav_C_dom_sf"/>
</dbReference>
<evidence type="ECO:0000313" key="5">
    <source>
        <dbReference type="Proteomes" id="UP000294359"/>
    </source>
</evidence>
<dbReference type="Pfam" id="PF03450">
    <property type="entry name" value="CO_deh_flav_C"/>
    <property type="match status" value="1"/>
</dbReference>
<name>A0A4V1ATS5_9BURK</name>
<evidence type="ECO:0000259" key="2">
    <source>
        <dbReference type="PROSITE" id="PS51387"/>
    </source>
</evidence>
<dbReference type="EMBL" id="CP038026">
    <property type="protein sequence ID" value="QBQ36688.1"/>
    <property type="molecule type" value="Genomic_DNA"/>
</dbReference>
<dbReference type="Gene3D" id="3.30.390.50">
    <property type="entry name" value="CO dehydrogenase flavoprotein, C-terminal domain"/>
    <property type="match status" value="1"/>
</dbReference>
<reference evidence="3" key="3">
    <citation type="submission" date="2022-12" db="EMBL/GenBank/DDBJ databases">
        <authorList>
            <person name="Sun Q."/>
            <person name="Kim S."/>
        </authorList>
    </citation>
    <scope>NUCLEOTIDE SEQUENCE</scope>
    <source>
        <strain evidence="3">KCTC 12344</strain>
    </source>
</reference>